<protein>
    <submittedName>
        <fullName evidence="1">Uncharacterized protein</fullName>
    </submittedName>
</protein>
<organism evidence="1 2">
    <name type="scientific">Avena sativa</name>
    <name type="common">Oat</name>
    <dbReference type="NCBI Taxonomy" id="4498"/>
    <lineage>
        <taxon>Eukaryota</taxon>
        <taxon>Viridiplantae</taxon>
        <taxon>Streptophyta</taxon>
        <taxon>Embryophyta</taxon>
        <taxon>Tracheophyta</taxon>
        <taxon>Spermatophyta</taxon>
        <taxon>Magnoliopsida</taxon>
        <taxon>Liliopsida</taxon>
        <taxon>Poales</taxon>
        <taxon>Poaceae</taxon>
        <taxon>BOP clade</taxon>
        <taxon>Pooideae</taxon>
        <taxon>Poodae</taxon>
        <taxon>Poeae</taxon>
        <taxon>Poeae Chloroplast Group 1 (Aveneae type)</taxon>
        <taxon>Aveninae</taxon>
        <taxon>Avena</taxon>
    </lineage>
</organism>
<keyword evidence="2" id="KW-1185">Reference proteome</keyword>
<dbReference type="Proteomes" id="UP001732700">
    <property type="component" value="Chromosome 6A"/>
</dbReference>
<sequence>MASPSCASTLPWTAAFSPSSSAPASAPASSPRGLQTRRAPSLVIVAQGRVKKYRQVILMDDIEEVGGKKGDTMKVRAGFYRNFLLPKGKATLLTPDVLKEMQLEQERIDAEKQRVKEEAQQLARVFETIGAFKVPRKGGKGNQIFGSVTSQDLVDIIKSQLNRDVDKRLVEVPDIREVGEYVAEIKLHPDVTAKVRLTVYAK</sequence>
<accession>A0ACD5YYS0</accession>
<reference evidence="1" key="2">
    <citation type="submission" date="2025-09" db="UniProtKB">
        <authorList>
            <consortium name="EnsemblPlants"/>
        </authorList>
    </citation>
    <scope>IDENTIFICATION</scope>
</reference>
<reference evidence="1" key="1">
    <citation type="submission" date="2021-05" db="EMBL/GenBank/DDBJ databases">
        <authorList>
            <person name="Scholz U."/>
            <person name="Mascher M."/>
            <person name="Fiebig A."/>
        </authorList>
    </citation>
    <scope>NUCLEOTIDE SEQUENCE [LARGE SCALE GENOMIC DNA]</scope>
</reference>
<evidence type="ECO:0000313" key="2">
    <source>
        <dbReference type="Proteomes" id="UP001732700"/>
    </source>
</evidence>
<proteinExistence type="predicted"/>
<evidence type="ECO:0000313" key="1">
    <source>
        <dbReference type="EnsemblPlants" id="AVESA.00010b.r2.6AG1049830.1.CDS"/>
    </source>
</evidence>
<name>A0ACD5YYS0_AVESA</name>
<dbReference type="EnsemblPlants" id="AVESA.00010b.r2.6AG1049830.1">
    <property type="protein sequence ID" value="AVESA.00010b.r2.6AG1049830.1.CDS"/>
    <property type="gene ID" value="AVESA.00010b.r2.6AG1049830"/>
</dbReference>